<dbReference type="InterPro" id="IPR023430">
    <property type="entry name" value="Pept_HybD-like_dom_sf"/>
</dbReference>
<dbReference type="Pfam" id="PF06866">
    <property type="entry name" value="DUF1256"/>
    <property type="match status" value="1"/>
</dbReference>
<dbReference type="AlphaFoldDB" id="A0A1S8LH05"/>
<dbReference type="STRING" id="84029.CROST_20760"/>
<sequence length="184" mass="20330">MLLNFLFNKINANSKKAVNGKYLPKDTYIKIVDFLKEFGKENIIIVCIGTNRTDIVDCLGPFVGSLLKEDNKFNIPVFGSMVNPINGINLTNRITEIRNNYPKSKIIVIDAALSHEDKIGEIFIGKELMRPGSGVRHDCAEVGDISIKAFVAPIGVDVVKYNSDLNFISAMAYTIAKGLKEAFS</sequence>
<dbReference type="InterPro" id="IPR009665">
    <property type="entry name" value="YyaC"/>
</dbReference>
<dbReference type="SUPFAM" id="SSF53163">
    <property type="entry name" value="HybD-like"/>
    <property type="match status" value="1"/>
</dbReference>
<dbReference type="Proteomes" id="UP000190951">
    <property type="component" value="Chromosome"/>
</dbReference>
<dbReference type="RefSeq" id="WP_077836061.1">
    <property type="nucleotide sequence ID" value="NZ_CP096983.1"/>
</dbReference>
<keyword evidence="2" id="KW-1185">Reference proteome</keyword>
<dbReference type="KEGG" id="crw:CROST_003690"/>
<name>A0A1S8LH05_9CLOT</name>
<evidence type="ECO:0000313" key="2">
    <source>
        <dbReference type="Proteomes" id="UP000190951"/>
    </source>
</evidence>
<gene>
    <name evidence="1" type="ORF">CROST_003690</name>
</gene>
<dbReference type="EMBL" id="CP096983">
    <property type="protein sequence ID" value="URZ09676.1"/>
    <property type="molecule type" value="Genomic_DNA"/>
</dbReference>
<proteinExistence type="predicted"/>
<reference evidence="1 2" key="1">
    <citation type="submission" date="2022-04" db="EMBL/GenBank/DDBJ databases">
        <title>Genome sequence of C. roseum typestrain.</title>
        <authorList>
            <person name="Poehlein A."/>
            <person name="Schoch T."/>
            <person name="Duerre P."/>
            <person name="Daniel R."/>
        </authorList>
    </citation>
    <scope>NUCLEOTIDE SEQUENCE [LARGE SCALE GENOMIC DNA]</scope>
    <source>
        <strain evidence="1 2">DSM 7320</strain>
    </source>
</reference>
<evidence type="ECO:0000313" key="1">
    <source>
        <dbReference type="EMBL" id="URZ09676.1"/>
    </source>
</evidence>
<accession>A0A1S8LH05</accession>
<protein>
    <submittedName>
        <fullName evidence="1">Uncharacterized protein</fullName>
    </submittedName>
</protein>
<organism evidence="1 2">
    <name type="scientific">Clostridium felsineum</name>
    <dbReference type="NCBI Taxonomy" id="36839"/>
    <lineage>
        <taxon>Bacteria</taxon>
        <taxon>Bacillati</taxon>
        <taxon>Bacillota</taxon>
        <taxon>Clostridia</taxon>
        <taxon>Eubacteriales</taxon>
        <taxon>Clostridiaceae</taxon>
        <taxon>Clostridium</taxon>
    </lineage>
</organism>
<dbReference type="NCBIfam" id="TIGR02841">
    <property type="entry name" value="spore_YyaC"/>
    <property type="match status" value="1"/>
</dbReference>